<comment type="caution">
    <text evidence="3">The sequence shown here is derived from an EMBL/GenBank/DDBJ whole genome shotgun (WGS) entry which is preliminary data.</text>
</comment>
<protein>
    <submittedName>
        <fullName evidence="3">Sulfurtransferase TusA family protein</fullName>
    </submittedName>
</protein>
<accession>A0AA41Z263</accession>
<organism evidence="3 4">
    <name type="scientific">Lichenifustis flavocetrariae</name>
    <dbReference type="NCBI Taxonomy" id="2949735"/>
    <lineage>
        <taxon>Bacteria</taxon>
        <taxon>Pseudomonadati</taxon>
        <taxon>Pseudomonadota</taxon>
        <taxon>Alphaproteobacteria</taxon>
        <taxon>Hyphomicrobiales</taxon>
        <taxon>Lichenihabitantaceae</taxon>
        <taxon>Lichenifustis</taxon>
    </lineage>
</organism>
<dbReference type="EMBL" id="JAMOIM010000008">
    <property type="protein sequence ID" value="MCW6509128.1"/>
    <property type="molecule type" value="Genomic_DNA"/>
</dbReference>
<dbReference type="AlphaFoldDB" id="A0AA41Z263"/>
<comment type="similarity">
    <text evidence="1">Belongs to the sulfur carrier protein TusA family.</text>
</comment>
<name>A0AA41Z263_9HYPH</name>
<dbReference type="PANTHER" id="PTHR33279">
    <property type="entry name" value="SULFUR CARRIER PROTEIN YEDF-RELATED"/>
    <property type="match status" value="1"/>
</dbReference>
<evidence type="ECO:0000313" key="4">
    <source>
        <dbReference type="Proteomes" id="UP001165667"/>
    </source>
</evidence>
<dbReference type="Pfam" id="PF01206">
    <property type="entry name" value="TusA"/>
    <property type="match status" value="1"/>
</dbReference>
<evidence type="ECO:0000259" key="2">
    <source>
        <dbReference type="Pfam" id="PF01206"/>
    </source>
</evidence>
<gene>
    <name evidence="3" type="ORF">M8523_13950</name>
</gene>
<keyword evidence="4" id="KW-1185">Reference proteome</keyword>
<evidence type="ECO:0000313" key="3">
    <source>
        <dbReference type="EMBL" id="MCW6509128.1"/>
    </source>
</evidence>
<dbReference type="Proteomes" id="UP001165667">
    <property type="component" value="Unassembled WGS sequence"/>
</dbReference>
<dbReference type="SUPFAM" id="SSF64307">
    <property type="entry name" value="SirA-like"/>
    <property type="match status" value="1"/>
</dbReference>
<dbReference type="CDD" id="cd00291">
    <property type="entry name" value="SirA_YedF_YeeD"/>
    <property type="match status" value="1"/>
</dbReference>
<reference evidence="3" key="1">
    <citation type="submission" date="2022-05" db="EMBL/GenBank/DDBJ databases">
        <authorList>
            <person name="Pankratov T."/>
        </authorList>
    </citation>
    <scope>NUCLEOTIDE SEQUENCE</scope>
    <source>
        <strain evidence="3">BP6-180914</strain>
    </source>
</reference>
<feature type="domain" description="UPF0033" evidence="2">
    <location>
        <begin position="8"/>
        <end position="76"/>
    </location>
</feature>
<dbReference type="PANTHER" id="PTHR33279:SF6">
    <property type="entry name" value="SULFUR CARRIER PROTEIN YEDF-RELATED"/>
    <property type="match status" value="1"/>
</dbReference>
<dbReference type="InterPro" id="IPR036868">
    <property type="entry name" value="TusA-like_sf"/>
</dbReference>
<sequence length="77" mass="8560">MSPSQPVDLDLRHLRCPMPVLLTRKRLAAVQPGTLLRVLCTDPLAGIDIPHLLRQSGDELIEHDIDGVTQVFVIRKA</sequence>
<evidence type="ECO:0000256" key="1">
    <source>
        <dbReference type="ARBA" id="ARBA00008984"/>
    </source>
</evidence>
<dbReference type="InterPro" id="IPR001455">
    <property type="entry name" value="TusA-like"/>
</dbReference>
<dbReference type="Gene3D" id="3.30.110.40">
    <property type="entry name" value="TusA-like domain"/>
    <property type="match status" value="1"/>
</dbReference>
<proteinExistence type="inferred from homology"/>